<evidence type="ECO:0000313" key="1">
    <source>
        <dbReference type="EMBL" id="CAB4017719.1"/>
    </source>
</evidence>
<name>A0A6S7IL16_PARCT</name>
<dbReference type="EMBL" id="CACRXK020009682">
    <property type="protein sequence ID" value="CAB4017719.1"/>
    <property type="molecule type" value="Genomic_DNA"/>
</dbReference>
<dbReference type="OrthoDB" id="10262320at2759"/>
<keyword evidence="2" id="KW-1185">Reference proteome</keyword>
<accession>A0A6S7IL16</accession>
<evidence type="ECO:0000313" key="2">
    <source>
        <dbReference type="Proteomes" id="UP001152795"/>
    </source>
</evidence>
<dbReference type="AlphaFoldDB" id="A0A6S7IL16"/>
<comment type="caution">
    <text evidence="1">The sequence shown here is derived from an EMBL/GenBank/DDBJ whole genome shotgun (WGS) entry which is preliminary data.</text>
</comment>
<reference evidence="1" key="1">
    <citation type="submission" date="2020-04" db="EMBL/GenBank/DDBJ databases">
        <authorList>
            <person name="Alioto T."/>
            <person name="Alioto T."/>
            <person name="Gomez Garrido J."/>
        </authorList>
    </citation>
    <scope>NUCLEOTIDE SEQUENCE</scope>
    <source>
        <strain evidence="1">A484AB</strain>
    </source>
</reference>
<protein>
    <submittedName>
        <fullName evidence="1">Uncharacterized protein</fullName>
    </submittedName>
</protein>
<gene>
    <name evidence="1" type="ORF">PACLA_8A025822</name>
</gene>
<organism evidence="1 2">
    <name type="scientific">Paramuricea clavata</name>
    <name type="common">Red gorgonian</name>
    <name type="synonym">Violescent sea-whip</name>
    <dbReference type="NCBI Taxonomy" id="317549"/>
    <lineage>
        <taxon>Eukaryota</taxon>
        <taxon>Metazoa</taxon>
        <taxon>Cnidaria</taxon>
        <taxon>Anthozoa</taxon>
        <taxon>Octocorallia</taxon>
        <taxon>Malacalcyonacea</taxon>
        <taxon>Plexauridae</taxon>
        <taxon>Paramuricea</taxon>
    </lineage>
</organism>
<proteinExistence type="predicted"/>
<sequence length="138" mass="16062">MGQEKPLHQEEKLMLEFIMDNPVLWNVKMTDYRQKDKIWEEQADSLKGSLCDTHTCLDKKKRLDSAPNMTEREQWILSKFAFLKTVNHHRPEPIQSFNRLDVTIPICPKSSLLIYSSETVLLHELFVVVSDLFMAVGG</sequence>
<dbReference type="Proteomes" id="UP001152795">
    <property type="component" value="Unassembled WGS sequence"/>
</dbReference>